<accession>A0A5J4TZE0</accession>
<dbReference type="AlphaFoldDB" id="A0A5J4TZE0"/>
<dbReference type="EMBL" id="SNRW01023027">
    <property type="protein sequence ID" value="KAA6363353.1"/>
    <property type="molecule type" value="Genomic_DNA"/>
</dbReference>
<feature type="compositionally biased region" description="Basic and acidic residues" evidence="1">
    <location>
        <begin position="88"/>
        <end position="99"/>
    </location>
</feature>
<evidence type="ECO:0000256" key="1">
    <source>
        <dbReference type="SAM" id="MobiDB-lite"/>
    </source>
</evidence>
<evidence type="ECO:0000313" key="2">
    <source>
        <dbReference type="EMBL" id="KAA6363353.1"/>
    </source>
</evidence>
<name>A0A5J4TZE0_9EUKA</name>
<protein>
    <submittedName>
        <fullName evidence="2">Uncharacterized protein</fullName>
    </submittedName>
</protein>
<evidence type="ECO:0000313" key="3">
    <source>
        <dbReference type="Proteomes" id="UP000324800"/>
    </source>
</evidence>
<reference evidence="2 3" key="1">
    <citation type="submission" date="2019-03" db="EMBL/GenBank/DDBJ databases">
        <title>Single cell metagenomics reveals metabolic interactions within the superorganism composed of flagellate Streblomastix strix and complex community of Bacteroidetes bacteria on its surface.</title>
        <authorList>
            <person name="Treitli S.C."/>
            <person name="Kolisko M."/>
            <person name="Husnik F."/>
            <person name="Keeling P."/>
            <person name="Hampl V."/>
        </authorList>
    </citation>
    <scope>NUCLEOTIDE SEQUENCE [LARGE SCALE GENOMIC DNA]</scope>
    <source>
        <strain evidence="2">ST1C</strain>
    </source>
</reference>
<dbReference type="Proteomes" id="UP000324800">
    <property type="component" value="Unassembled WGS sequence"/>
</dbReference>
<sequence length="224" mass="25869">MLRANKARAAMPKLKKNQLPKFQKPRLRLKRLLKILKGLNQNQKTLMMKLKKIAIDQAGTLQSWETSVEISLWNREEERADEDGSSGDARRDQRIEIQRENNGIGGKTKRFIKGWKQIVQEEFNSTRLAKKVRKIYVKGFNIGYHFTICKGELVLCRLDLLSKDLIQLTIIKYKLEEVSSKSKQFTAFKSVASLKSHNIQTIKIKQITWLEFIASGPSLTIILV</sequence>
<organism evidence="2 3">
    <name type="scientific">Streblomastix strix</name>
    <dbReference type="NCBI Taxonomy" id="222440"/>
    <lineage>
        <taxon>Eukaryota</taxon>
        <taxon>Metamonada</taxon>
        <taxon>Preaxostyla</taxon>
        <taxon>Oxymonadida</taxon>
        <taxon>Streblomastigidae</taxon>
        <taxon>Streblomastix</taxon>
    </lineage>
</organism>
<feature type="region of interest" description="Disordered" evidence="1">
    <location>
        <begin position="76"/>
        <end position="99"/>
    </location>
</feature>
<gene>
    <name evidence="2" type="ORF">EZS28_041121</name>
</gene>
<comment type="caution">
    <text evidence="2">The sequence shown here is derived from an EMBL/GenBank/DDBJ whole genome shotgun (WGS) entry which is preliminary data.</text>
</comment>
<proteinExistence type="predicted"/>